<dbReference type="Pfam" id="PF11614">
    <property type="entry name" value="FixG_C"/>
    <property type="match status" value="1"/>
</dbReference>
<keyword evidence="2" id="KW-0004">4Fe-4S</keyword>
<keyword evidence="7" id="KW-1133">Transmembrane helix</keyword>
<protein>
    <submittedName>
        <fullName evidence="9">Cytochrome C oxidase</fullName>
    </submittedName>
</protein>
<dbReference type="PANTHER" id="PTHR30176">
    <property type="entry name" value="FERREDOXIN-TYPE PROTEIN NAPH"/>
    <property type="match status" value="1"/>
</dbReference>
<keyword evidence="6" id="KW-0411">Iron-sulfur</keyword>
<sequence length="480" mass="54422">MPCDQGKPRKVIPITPEPHEGGPELVPMFASEQKVYSRSISGVFSRWRWAMVFLTQLVFYGLPWLQWGERQMVLFDLEARRFYLFGLVLYPQDFIYLTGLLIISALGLFLFTAVAGRLWCGFSCPQTVYTEIFMWIESKVEGDRSARMRIDKSGWTLEKIWKKSFKQFLWIVLSLWTGFTFVGYFVPIRELGVQLMAFQGNWQIFWVAFYGFATYGNAGYMREQVCKYMCPYARFQSAMFDKDTMIVSYDAERGEARGPRKKDVDYKAQGLGDCIDCKLCVQVCPVGIDIRKGLQYECIGCGLCIDACNSVMDKMEYPRGLIRLTTQNAVAKAWKQVQVIRRIFRPRVLIYSAVLVALSAAMIASLVLREPLKVDVIRDRAALSRIVAGGKLENVYRLQIMNATESEQRYRISAVGLEGLEVASEQEVTVGPAETRGIAVRLQIPYGSATPGSHPVHFNVDAVTAGAGRISEKTVFLVPR</sequence>
<reference evidence="10" key="3">
    <citation type="submission" date="2014-06" db="EMBL/GenBank/DDBJ databases">
        <title>Three species of the Botryosphaeriales overlap on five unrelated trees in China, with a novel species.</title>
        <authorList>
            <person name="Tian C."/>
            <person name="Fan X."/>
        </authorList>
    </citation>
    <scope>NUCLEOTIDE SEQUENCE</scope>
    <source>
        <strain evidence="10">WDL7</strain>
    </source>
</reference>
<keyword evidence="1" id="KW-0813">Transport</keyword>
<dbReference type="InterPro" id="IPR009051">
    <property type="entry name" value="Helical_ferredxn"/>
</dbReference>
<evidence type="ECO:0000256" key="6">
    <source>
        <dbReference type="ARBA" id="ARBA00023014"/>
    </source>
</evidence>
<dbReference type="GO" id="GO:0005886">
    <property type="term" value="C:plasma membrane"/>
    <property type="evidence" value="ECO:0007669"/>
    <property type="project" value="TreeGrafter"/>
</dbReference>
<feature type="transmembrane region" description="Helical" evidence="7">
    <location>
        <begin position="168"/>
        <end position="188"/>
    </location>
</feature>
<feature type="domain" description="4Fe-4S ferredoxin-type" evidence="8">
    <location>
        <begin position="290"/>
        <end position="320"/>
    </location>
</feature>
<dbReference type="PANTHER" id="PTHR30176:SF3">
    <property type="entry name" value="FERREDOXIN-TYPE PROTEIN NAPH"/>
    <property type="match status" value="1"/>
</dbReference>
<keyword evidence="7" id="KW-0472">Membrane</keyword>
<evidence type="ECO:0000313" key="10">
    <source>
        <dbReference type="EMBL" id="KOC24150.1"/>
    </source>
</evidence>
<accession>A0A096GWF0</accession>
<evidence type="ECO:0000259" key="8">
    <source>
        <dbReference type="PROSITE" id="PS51379"/>
    </source>
</evidence>
<dbReference type="Pfam" id="PF12801">
    <property type="entry name" value="Fer4_5"/>
    <property type="match status" value="1"/>
</dbReference>
<reference evidence="9 11" key="1">
    <citation type="submission" date="2013-09" db="EMBL/GenBank/DDBJ databases">
        <title>High correlation between genotypes and phenotypes of environmental bacteria Comamonas testosteroni strains.</title>
        <authorList>
            <person name="Liu L."/>
            <person name="Zhu W."/>
            <person name="Xia X."/>
            <person name="Xu B."/>
            <person name="Luo M."/>
            <person name="Wang G."/>
        </authorList>
    </citation>
    <scope>NUCLEOTIDE SEQUENCE [LARGE SCALE GENOMIC DNA]</scope>
    <source>
        <strain evidence="9 11">JL40</strain>
    </source>
</reference>
<feature type="transmembrane region" description="Helical" evidence="7">
    <location>
        <begin position="94"/>
        <end position="115"/>
    </location>
</feature>
<dbReference type="InterPro" id="IPR014116">
    <property type="entry name" value="Cyt_c_oxidase_cbb3_FixG"/>
</dbReference>
<evidence type="ECO:0000256" key="4">
    <source>
        <dbReference type="ARBA" id="ARBA00022982"/>
    </source>
</evidence>
<evidence type="ECO:0000256" key="3">
    <source>
        <dbReference type="ARBA" id="ARBA00022723"/>
    </source>
</evidence>
<feature type="transmembrane region" description="Helical" evidence="7">
    <location>
        <begin position="200"/>
        <end position="220"/>
    </location>
</feature>
<proteinExistence type="predicted"/>
<dbReference type="InterPro" id="IPR013783">
    <property type="entry name" value="Ig-like_fold"/>
</dbReference>
<evidence type="ECO:0000256" key="7">
    <source>
        <dbReference type="SAM" id="Phobius"/>
    </source>
</evidence>
<dbReference type="Proteomes" id="UP000037442">
    <property type="component" value="Unassembled WGS sequence"/>
</dbReference>
<dbReference type="Pfam" id="PF13746">
    <property type="entry name" value="Fer4_18"/>
    <property type="match status" value="1"/>
</dbReference>
<dbReference type="RefSeq" id="WP_034369489.1">
    <property type="nucleotide sequence ID" value="NZ_AWOR01000046.1"/>
</dbReference>
<dbReference type="InterPro" id="IPR017896">
    <property type="entry name" value="4Fe4S_Fe-S-bd"/>
</dbReference>
<dbReference type="NCBIfam" id="TIGR02745">
    <property type="entry name" value="ccoG_rdxA_fixG"/>
    <property type="match status" value="1"/>
</dbReference>
<evidence type="ECO:0000256" key="2">
    <source>
        <dbReference type="ARBA" id="ARBA00022485"/>
    </source>
</evidence>
<dbReference type="FunFam" id="1.10.1060.10:FF:000015">
    <property type="entry name" value="Cytochrome c oxidase accessory protein CcoG"/>
    <property type="match status" value="1"/>
</dbReference>
<gene>
    <name evidence="10" type="ORF">GL58_04105</name>
    <name evidence="9" type="ORF">P353_12520</name>
</gene>
<feature type="transmembrane region" description="Helical" evidence="7">
    <location>
        <begin position="47"/>
        <end position="67"/>
    </location>
</feature>
<keyword evidence="7" id="KW-0812">Transmembrane</keyword>
<dbReference type="InterPro" id="IPR032879">
    <property type="entry name" value="FixG_C"/>
</dbReference>
<dbReference type="Gene3D" id="2.60.40.10">
    <property type="entry name" value="Immunoglobulins"/>
    <property type="match status" value="1"/>
</dbReference>
<organism evidence="9 11">
    <name type="scientific">Comamonas testosteroni</name>
    <name type="common">Pseudomonas testosteroni</name>
    <dbReference type="NCBI Taxonomy" id="285"/>
    <lineage>
        <taxon>Bacteria</taxon>
        <taxon>Pseudomonadati</taxon>
        <taxon>Pseudomonadota</taxon>
        <taxon>Betaproteobacteria</taxon>
        <taxon>Burkholderiales</taxon>
        <taxon>Comamonadaceae</taxon>
        <taxon>Comamonas</taxon>
    </lineage>
</organism>
<comment type="caution">
    <text evidence="9">The sequence shown here is derived from an EMBL/GenBank/DDBJ whole genome shotgun (WGS) entry which is preliminary data.</text>
</comment>
<dbReference type="PROSITE" id="PS00198">
    <property type="entry name" value="4FE4S_FER_1"/>
    <property type="match status" value="1"/>
</dbReference>
<dbReference type="PATRIC" id="fig|285.49.peg.857"/>
<dbReference type="PROSITE" id="PS51379">
    <property type="entry name" value="4FE4S_FER_2"/>
    <property type="match status" value="1"/>
</dbReference>
<dbReference type="GO" id="GO:0051539">
    <property type="term" value="F:4 iron, 4 sulfur cluster binding"/>
    <property type="evidence" value="ECO:0007669"/>
    <property type="project" value="UniProtKB-KW"/>
</dbReference>
<reference evidence="12" key="2">
    <citation type="submission" date="2014-06" db="EMBL/GenBank/DDBJ databases">
        <title>Draft genome sequence of C. testosteroni WDL7.</title>
        <authorList>
            <person name="Wu Y."/>
            <person name="Seshan H."/>
            <person name="Arumugam K."/>
        </authorList>
    </citation>
    <scope>NUCLEOTIDE SEQUENCE [LARGE SCALE GENOMIC DNA]</scope>
    <source>
        <strain evidence="12">WDL7</strain>
    </source>
</reference>
<feature type="transmembrane region" description="Helical" evidence="7">
    <location>
        <begin position="348"/>
        <end position="368"/>
    </location>
</feature>
<dbReference type="EMBL" id="AWOR01000046">
    <property type="protein sequence ID" value="KGH29485.1"/>
    <property type="molecule type" value="Genomic_DNA"/>
</dbReference>
<dbReference type="GO" id="GO:0046872">
    <property type="term" value="F:metal ion binding"/>
    <property type="evidence" value="ECO:0007669"/>
    <property type="project" value="UniProtKB-KW"/>
</dbReference>
<keyword evidence="3" id="KW-0479">Metal-binding</keyword>
<dbReference type="InterPro" id="IPR017900">
    <property type="entry name" value="4Fe4S_Fe_S_CS"/>
</dbReference>
<evidence type="ECO:0000256" key="5">
    <source>
        <dbReference type="ARBA" id="ARBA00023004"/>
    </source>
</evidence>
<evidence type="ECO:0000313" key="11">
    <source>
        <dbReference type="Proteomes" id="UP000029553"/>
    </source>
</evidence>
<evidence type="ECO:0000313" key="12">
    <source>
        <dbReference type="Proteomes" id="UP000037442"/>
    </source>
</evidence>
<name>A0A096GWF0_COMTE</name>
<dbReference type="InterPro" id="IPR051684">
    <property type="entry name" value="Electron_Trans/Redox"/>
</dbReference>
<evidence type="ECO:0000313" key="9">
    <source>
        <dbReference type="EMBL" id="KGH29485.1"/>
    </source>
</evidence>
<dbReference type="AlphaFoldDB" id="A0A096GWF0"/>
<dbReference type="SUPFAM" id="SSF54862">
    <property type="entry name" value="4Fe-4S ferredoxins"/>
    <property type="match status" value="1"/>
</dbReference>
<evidence type="ECO:0000256" key="1">
    <source>
        <dbReference type="ARBA" id="ARBA00022448"/>
    </source>
</evidence>
<dbReference type="Gene3D" id="1.10.1060.10">
    <property type="entry name" value="Alpha-helical ferredoxin"/>
    <property type="match status" value="1"/>
</dbReference>
<keyword evidence="4" id="KW-0249">Electron transport</keyword>
<keyword evidence="5" id="KW-0408">Iron</keyword>
<dbReference type="Proteomes" id="UP000029553">
    <property type="component" value="Unassembled WGS sequence"/>
</dbReference>
<dbReference type="EMBL" id="JNVD01000013">
    <property type="protein sequence ID" value="KOC24150.1"/>
    <property type="molecule type" value="Genomic_DNA"/>
</dbReference>